<dbReference type="Proteomes" id="UP001295684">
    <property type="component" value="Unassembled WGS sequence"/>
</dbReference>
<feature type="transmembrane region" description="Helical" evidence="1">
    <location>
        <begin position="171"/>
        <end position="191"/>
    </location>
</feature>
<feature type="transmembrane region" description="Helical" evidence="1">
    <location>
        <begin position="198"/>
        <end position="217"/>
    </location>
</feature>
<keyword evidence="1" id="KW-0812">Transmembrane</keyword>
<feature type="transmembrane region" description="Helical" evidence="1">
    <location>
        <begin position="55"/>
        <end position="72"/>
    </location>
</feature>
<comment type="caution">
    <text evidence="2">The sequence shown here is derived from an EMBL/GenBank/DDBJ whole genome shotgun (WGS) entry which is preliminary data.</text>
</comment>
<dbReference type="AlphaFoldDB" id="A0AAD1X768"/>
<feature type="transmembrane region" description="Helical" evidence="1">
    <location>
        <begin position="12"/>
        <end position="35"/>
    </location>
</feature>
<sequence length="436" mass="50869">MKLSNVGKDLVVSYVTFDGMVNALMILNQLMNGAMANFSNPTMNTRMGARRSLTFFHRHFWITVLIFLMALMKRQIKLPGKEDLHFILIAGTLNVFLNMQLNSKNFGTFTVPFTVLFQPMFPVFVLIGLIALRLDKWTPRKIIGCILCVTAVLFYVTIYNINDENRFFKNFFMPIHMLLPACGGISLRFTVLKKNLGIFNIAFWASFFATILAFFYYSMHYWVDPRPPFFSPSYQLGIMRIAMIWIFRVIVDTFSFLTFIYFTSKKKIAKAACFVTLNGFFIIIFNILIGTYDYWIYGYLAFIYSGYLLIAYDRKRVAEKKNRGLIKIRFMSYIDQQHKEIKYSDFKFNPEMENKELEVAAKQASHHEKRLELSSLSRSVSAKNVDFRENYFDDAPPDRRTKVKTKVISKDQEECLHQTYQSLIKTRKSLASPPDS</sequence>
<feature type="transmembrane region" description="Helical" evidence="1">
    <location>
        <begin position="268"/>
        <end position="288"/>
    </location>
</feature>
<evidence type="ECO:0000313" key="2">
    <source>
        <dbReference type="EMBL" id="CAI2360000.1"/>
    </source>
</evidence>
<accession>A0AAD1X768</accession>
<feature type="transmembrane region" description="Helical" evidence="1">
    <location>
        <begin position="113"/>
        <end position="134"/>
    </location>
</feature>
<feature type="transmembrane region" description="Helical" evidence="1">
    <location>
        <begin position="141"/>
        <end position="159"/>
    </location>
</feature>
<keyword evidence="3" id="KW-1185">Reference proteome</keyword>
<keyword evidence="1" id="KW-1133">Transmembrane helix</keyword>
<dbReference type="EMBL" id="CAMPGE010001224">
    <property type="protein sequence ID" value="CAI2360000.1"/>
    <property type="molecule type" value="Genomic_DNA"/>
</dbReference>
<keyword evidence="1" id="KW-0472">Membrane</keyword>
<feature type="transmembrane region" description="Helical" evidence="1">
    <location>
        <begin position="294"/>
        <end position="312"/>
    </location>
</feature>
<reference evidence="2" key="1">
    <citation type="submission" date="2023-07" db="EMBL/GenBank/DDBJ databases">
        <authorList>
            <consortium name="AG Swart"/>
            <person name="Singh M."/>
            <person name="Singh A."/>
            <person name="Seah K."/>
            <person name="Emmerich C."/>
        </authorList>
    </citation>
    <scope>NUCLEOTIDE SEQUENCE</scope>
    <source>
        <strain evidence="2">DP1</strain>
    </source>
</reference>
<evidence type="ECO:0000256" key="1">
    <source>
        <dbReference type="SAM" id="Phobius"/>
    </source>
</evidence>
<organism evidence="2 3">
    <name type="scientific">Euplotes crassus</name>
    <dbReference type="NCBI Taxonomy" id="5936"/>
    <lineage>
        <taxon>Eukaryota</taxon>
        <taxon>Sar</taxon>
        <taxon>Alveolata</taxon>
        <taxon>Ciliophora</taxon>
        <taxon>Intramacronucleata</taxon>
        <taxon>Spirotrichea</taxon>
        <taxon>Hypotrichia</taxon>
        <taxon>Euplotida</taxon>
        <taxon>Euplotidae</taxon>
        <taxon>Moneuplotes</taxon>
    </lineage>
</organism>
<name>A0AAD1X768_EUPCR</name>
<feature type="transmembrane region" description="Helical" evidence="1">
    <location>
        <begin position="237"/>
        <end position="261"/>
    </location>
</feature>
<proteinExistence type="predicted"/>
<protein>
    <submittedName>
        <fullName evidence="2">Uncharacterized protein</fullName>
    </submittedName>
</protein>
<evidence type="ECO:0000313" key="3">
    <source>
        <dbReference type="Proteomes" id="UP001295684"/>
    </source>
</evidence>
<gene>
    <name evidence="2" type="ORF">ECRASSUSDP1_LOCUS1295</name>
</gene>